<evidence type="ECO:0000313" key="9">
    <source>
        <dbReference type="EMBL" id="QEA68980.1"/>
    </source>
</evidence>
<evidence type="ECO:0000256" key="3">
    <source>
        <dbReference type="ARBA" id="ARBA00022679"/>
    </source>
</evidence>
<dbReference type="EC" id="2.4.1.-" evidence="6"/>
<evidence type="ECO:0000256" key="1">
    <source>
        <dbReference type="ARBA" id="ARBA00004721"/>
    </source>
</evidence>
<keyword evidence="5" id="KW-0328">Glycosyltransferase</keyword>
<keyword evidence="4" id="KW-0414">Isoprene biosynthesis</keyword>
<evidence type="ECO:0000256" key="6">
    <source>
        <dbReference type="RuleBase" id="RU362057"/>
    </source>
</evidence>
<evidence type="ECO:0000259" key="7">
    <source>
        <dbReference type="Pfam" id="PF26168"/>
    </source>
</evidence>
<evidence type="ECO:0000313" key="8">
    <source>
        <dbReference type="EMBL" id="AIE12476.1"/>
    </source>
</evidence>
<dbReference type="PANTHER" id="PTHR11926:SF1283">
    <property type="entry name" value="GLYCOSYLTRANSFERASE"/>
    <property type="match status" value="1"/>
</dbReference>
<dbReference type="PROSITE" id="PS00375">
    <property type="entry name" value="UDPGT"/>
    <property type="match status" value="1"/>
</dbReference>
<proteinExistence type="evidence at transcript level"/>
<dbReference type="Gene3D" id="3.40.50.2000">
    <property type="entry name" value="Glycogen Phosphorylase B"/>
    <property type="match status" value="2"/>
</dbReference>
<dbReference type="GO" id="GO:0080043">
    <property type="term" value="F:quercetin 3-O-glucosyltransferase activity"/>
    <property type="evidence" value="ECO:0007669"/>
    <property type="project" value="TreeGrafter"/>
</dbReference>
<dbReference type="CDD" id="cd03784">
    <property type="entry name" value="GT1_Gtf-like"/>
    <property type="match status" value="1"/>
</dbReference>
<comment type="pathway">
    <text evidence="1">Secondary metabolite biosynthesis; terpenoid biosynthesis.</text>
</comment>
<keyword evidence="3 5" id="KW-0808">Transferase</keyword>
<evidence type="ECO:0000256" key="5">
    <source>
        <dbReference type="RuleBase" id="RU003718"/>
    </source>
</evidence>
<dbReference type="EMBL" id="MH673777">
    <property type="protein sequence ID" value="QEA68980.1"/>
    <property type="molecule type" value="mRNA"/>
</dbReference>
<reference evidence="9" key="2">
    <citation type="submission" date="2018-07" db="EMBL/GenBank/DDBJ databases">
        <title>Identification of four glycosyltransferase involved of panasenoside and ginsenoside biosynthesis in Panax ginseng.</title>
        <authorList>
            <person name="Yin Q."/>
        </authorList>
    </citation>
    <scope>NUCLEOTIDE SEQUENCE</scope>
</reference>
<dbReference type="AlphaFoldDB" id="A0A068J5W3"/>
<protein>
    <recommendedName>
        <fullName evidence="6">Glycosyltransferase</fullName>
        <ecNumber evidence="6">2.4.1.-</ecNumber>
    </recommendedName>
</protein>
<organism evidence="8">
    <name type="scientific">Panax ginseng</name>
    <name type="common">Korean ginseng</name>
    <dbReference type="NCBI Taxonomy" id="4054"/>
    <lineage>
        <taxon>Eukaryota</taxon>
        <taxon>Viridiplantae</taxon>
        <taxon>Streptophyta</taxon>
        <taxon>Embryophyta</taxon>
        <taxon>Tracheophyta</taxon>
        <taxon>Spermatophyta</taxon>
        <taxon>Magnoliopsida</taxon>
        <taxon>eudicotyledons</taxon>
        <taxon>Gunneridae</taxon>
        <taxon>Pentapetalae</taxon>
        <taxon>asterids</taxon>
        <taxon>campanulids</taxon>
        <taxon>Apiales</taxon>
        <taxon>Araliaceae</taxon>
        <taxon>Panax</taxon>
    </lineage>
</organism>
<evidence type="ECO:0000256" key="2">
    <source>
        <dbReference type="ARBA" id="ARBA00009995"/>
    </source>
</evidence>
<dbReference type="UniPathway" id="UPA00213"/>
<dbReference type="Pfam" id="PF26168">
    <property type="entry name" value="Glyco_transf_N"/>
    <property type="match status" value="1"/>
</dbReference>
<evidence type="ECO:0000256" key="4">
    <source>
        <dbReference type="ARBA" id="ARBA00023229"/>
    </source>
</evidence>
<dbReference type="GO" id="GO:0016114">
    <property type="term" value="P:terpenoid biosynthetic process"/>
    <property type="evidence" value="ECO:0007669"/>
    <property type="project" value="UniProtKB-UniPathway"/>
</dbReference>
<dbReference type="InterPro" id="IPR035595">
    <property type="entry name" value="UDP_glycos_trans_CS"/>
</dbReference>
<feature type="domain" description="Glycosyltransferase N-terminal" evidence="7">
    <location>
        <begin position="10"/>
        <end position="53"/>
    </location>
</feature>
<dbReference type="FunFam" id="3.40.50.2000:FF:000055">
    <property type="entry name" value="Glycosyltransferase"/>
    <property type="match status" value="1"/>
</dbReference>
<dbReference type="FunFam" id="3.40.50.2000:FF:000027">
    <property type="entry name" value="Glycosyltransferase"/>
    <property type="match status" value="1"/>
</dbReference>
<dbReference type="EMBL" id="KF377582">
    <property type="protein sequence ID" value="AIE12476.1"/>
    <property type="molecule type" value="mRNA"/>
</dbReference>
<reference evidence="8" key="1">
    <citation type="journal article" date="2014" name="Cell Res.">
        <title>Production of bioactive ginsenoside compound K in metabolically engineered yeast.</title>
        <authorList>
            <person name="Yan X."/>
            <person name="Fan Y."/>
            <person name="Wei W."/>
            <person name="Wang P."/>
            <person name="Liu Q."/>
            <person name="Wei Y."/>
            <person name="Zhang L."/>
            <person name="Zhao G."/>
            <person name="Yue J."/>
            <person name="Zhou Z."/>
        </authorList>
    </citation>
    <scope>NUCLEOTIDE SEQUENCE</scope>
</reference>
<dbReference type="Pfam" id="PF00201">
    <property type="entry name" value="UDPGT"/>
    <property type="match status" value="1"/>
</dbReference>
<sequence>MESPNRPHAVCIPLPAQGHINPMLKLAKLLHSKGFYITFVHTEFNYNRVVKSRGPDSVHGPNDFGFETVSDGLPSTNQRRIIDLPDLCVSMPIHLLQSFRGLITKLNANSSSNIIPPVSCIVSDGVMSFTMAVAEEFGIPEIFLFTPSACAMLGYLHFDELIERGYFPLKDESCLSNGYLDTEIDWIPAMPGIQLKHLPTFIRTTDKNDIMFNYNLESIQNALKTKTLILNTFDELEQQVLDAIKIKFPSLYTIGPLSLLHQQHCQANLAKSENESNLWEEDMSCLEWLDKKAPKSVVYVNYGSFVIMTHEQLSEFAWGLANSNYTFLWVIRPDLVLDGGDDMIIISKDFMEKIGDRGMLVGWCPQEEILRHPSVGGFLTHCGWNSVLESICEGVPMICWPFFADQQLNCVYLCREWGIGLEIDSDVRREKVERLVKELMEGEKGNVTREKAFEWKERAENATKNGGSSYINLDLLVMHLKQESVGKNISKP</sequence>
<dbReference type="InterPro" id="IPR002213">
    <property type="entry name" value="UDP_glucos_trans"/>
</dbReference>
<accession>A0A068J5W3</accession>
<dbReference type="SUPFAM" id="SSF53756">
    <property type="entry name" value="UDP-Glycosyltransferase/glycogen phosphorylase"/>
    <property type="match status" value="1"/>
</dbReference>
<dbReference type="GO" id="GO:0080044">
    <property type="term" value="F:quercetin 7-O-glucosyltransferase activity"/>
    <property type="evidence" value="ECO:0007669"/>
    <property type="project" value="TreeGrafter"/>
</dbReference>
<dbReference type="PANTHER" id="PTHR11926">
    <property type="entry name" value="GLUCOSYL/GLUCURONOSYL TRANSFERASES"/>
    <property type="match status" value="1"/>
</dbReference>
<comment type="similarity">
    <text evidence="2 5">Belongs to the UDP-glycosyltransferase family.</text>
</comment>
<name>A0A068J5W3_PANGI</name>
<dbReference type="InterPro" id="IPR058980">
    <property type="entry name" value="Glyco_transf_N"/>
</dbReference>